<dbReference type="EMBL" id="LSYV01000008">
    <property type="protein sequence ID" value="KXZ53366.1"/>
    <property type="molecule type" value="Genomic_DNA"/>
</dbReference>
<feature type="compositionally biased region" description="Basic and acidic residues" evidence="10">
    <location>
        <begin position="17"/>
        <end position="29"/>
    </location>
</feature>
<keyword evidence="6" id="KW-0862">Zinc</keyword>
<proteinExistence type="inferred from homology"/>
<evidence type="ECO:0000256" key="9">
    <source>
        <dbReference type="ARBA" id="ARBA00023315"/>
    </source>
</evidence>
<feature type="compositionally biased region" description="Gly residues" evidence="10">
    <location>
        <begin position="341"/>
        <end position="359"/>
    </location>
</feature>
<keyword evidence="3" id="KW-0808">Transferase</keyword>
<evidence type="ECO:0000256" key="2">
    <source>
        <dbReference type="ARBA" id="ARBA00005816"/>
    </source>
</evidence>
<keyword evidence="5" id="KW-0863">Zinc-finger</keyword>
<keyword evidence="8" id="KW-0131">Cell cycle</keyword>
<accession>A0A150GU09</accession>
<dbReference type="GO" id="GO:0005634">
    <property type="term" value="C:nucleus"/>
    <property type="evidence" value="ECO:0007669"/>
    <property type="project" value="UniProtKB-SubCell"/>
</dbReference>
<protein>
    <recommendedName>
        <fullName evidence="15">N-acetyltransferase domain-containing protein</fullName>
    </recommendedName>
</protein>
<evidence type="ECO:0000256" key="6">
    <source>
        <dbReference type="ARBA" id="ARBA00022833"/>
    </source>
</evidence>
<dbReference type="InterPro" id="IPR028009">
    <property type="entry name" value="ESCO_Acetyltransf_dom"/>
</dbReference>
<evidence type="ECO:0000256" key="1">
    <source>
        <dbReference type="ARBA" id="ARBA00004123"/>
    </source>
</evidence>
<feature type="region of interest" description="Disordered" evidence="10">
    <location>
        <begin position="13"/>
        <end position="48"/>
    </location>
</feature>
<comment type="caution">
    <text evidence="13">The sequence shown here is derived from an EMBL/GenBank/DDBJ whole genome shotgun (WGS) entry which is preliminary data.</text>
</comment>
<dbReference type="GO" id="GO:0008270">
    <property type="term" value="F:zinc ion binding"/>
    <property type="evidence" value="ECO:0007669"/>
    <property type="project" value="UniProtKB-KW"/>
</dbReference>
<dbReference type="PANTHER" id="PTHR45884:SF2">
    <property type="entry name" value="N-ACETYLTRANSFERASE ECO"/>
    <property type="match status" value="1"/>
</dbReference>
<dbReference type="OrthoDB" id="428854at2759"/>
<comment type="subcellular location">
    <subcellularLocation>
        <location evidence="1">Nucleus</location>
    </subcellularLocation>
</comment>
<evidence type="ECO:0000256" key="10">
    <source>
        <dbReference type="SAM" id="MobiDB-lite"/>
    </source>
</evidence>
<feature type="compositionally biased region" description="Basic and acidic residues" evidence="10">
    <location>
        <begin position="422"/>
        <end position="432"/>
    </location>
</feature>
<sequence length="559" mass="55780">MAGRDAFAMLMRGARQARCDSRAPEDKPRPAAARTPAPPGGSTHGTQLHLDLGQRDFSFASCPGCGMLYGKGLPSEERLHEQFHNAHLAAFRFQGWSSERVVLRDGPRSRLLLVLPTDPRAQWRKVSELCGRLERLLGVPEGHLLAERPPFKVFLWVSAEPATGAPGPGPRPGSSGGGGGGSKGGRVVGVLVAQLQERARRATLSPQPPQPLRGRLRPPHTREGAAPPPAPAKRAIAAGPAAATGTVAVAATQAPGRVRGVPAGSVPAEGRLRGCQPNLGDALAPAGCSTPAAATSSALQYGLCEPDAAELGAVARGAGEEGLGDAAGASAAPCAVESAGDSGGSGGGGAGGGEGGGGRCLPEVKRRRCSDDGGDGLVNGGAGCKTSRAEGHTTAATARSPRHHAAVVGGAPGVPQQQHADGGGREACHDGSPRPTPAPAPAPAPASTAAAALPASSARVVVGVRGLWVEPGSRRRGVARRMLDAARALMVPGLLAERQQTAFSALAAAATAGDDDGGAAFAAFASSYLGADSGSGSDRSCSGNGGGVGGSVQVLLYDN</sequence>
<dbReference type="GO" id="GO:0000785">
    <property type="term" value="C:chromatin"/>
    <property type="evidence" value="ECO:0007669"/>
    <property type="project" value="TreeGrafter"/>
</dbReference>
<keyword evidence="4" id="KW-0479">Metal-binding</keyword>
<gene>
    <name evidence="13" type="ORF">GPECTOR_7g1262</name>
</gene>
<evidence type="ECO:0000256" key="8">
    <source>
        <dbReference type="ARBA" id="ARBA00023306"/>
    </source>
</evidence>
<feature type="compositionally biased region" description="Pro residues" evidence="10">
    <location>
        <begin position="434"/>
        <end position="444"/>
    </location>
</feature>
<dbReference type="GO" id="GO:0007064">
    <property type="term" value="P:mitotic sister chromatid cohesion"/>
    <property type="evidence" value="ECO:0007669"/>
    <property type="project" value="TreeGrafter"/>
</dbReference>
<evidence type="ECO:0000313" key="13">
    <source>
        <dbReference type="EMBL" id="KXZ53366.1"/>
    </source>
</evidence>
<dbReference type="Pfam" id="PF13880">
    <property type="entry name" value="Acetyltransf_13"/>
    <property type="match status" value="1"/>
</dbReference>
<evidence type="ECO:0000256" key="5">
    <source>
        <dbReference type="ARBA" id="ARBA00022771"/>
    </source>
</evidence>
<dbReference type="InterPro" id="IPR028005">
    <property type="entry name" value="AcTrfase_ESCO_Znf_dom"/>
</dbReference>
<keyword evidence="9" id="KW-0012">Acyltransferase</keyword>
<evidence type="ECO:0008006" key="15">
    <source>
        <dbReference type="Google" id="ProtNLM"/>
    </source>
</evidence>
<dbReference type="STRING" id="33097.A0A150GU09"/>
<dbReference type="Proteomes" id="UP000075714">
    <property type="component" value="Unassembled WGS sequence"/>
</dbReference>
<evidence type="ECO:0000259" key="12">
    <source>
        <dbReference type="Pfam" id="PF13880"/>
    </source>
</evidence>
<feature type="domain" description="N-acetyltransferase ESCO acetyl-transferase" evidence="12">
    <location>
        <begin position="459"/>
        <end position="505"/>
    </location>
</feature>
<comment type="similarity">
    <text evidence="2">Belongs to the acetyltransferase family. ECO subfamily.</text>
</comment>
<feature type="region of interest" description="Disordered" evidence="10">
    <location>
        <begin position="335"/>
        <end position="450"/>
    </location>
</feature>
<feature type="region of interest" description="Disordered" evidence="10">
    <location>
        <begin position="199"/>
        <end position="233"/>
    </location>
</feature>
<feature type="compositionally biased region" description="Gly residues" evidence="10">
    <location>
        <begin position="174"/>
        <end position="186"/>
    </location>
</feature>
<evidence type="ECO:0000256" key="3">
    <source>
        <dbReference type="ARBA" id="ARBA00022679"/>
    </source>
</evidence>
<evidence type="ECO:0000259" key="11">
    <source>
        <dbReference type="Pfam" id="PF13878"/>
    </source>
</evidence>
<feature type="domain" description="N-acetyltransferase ESCO zinc-finger" evidence="11">
    <location>
        <begin position="47"/>
        <end position="85"/>
    </location>
</feature>
<dbReference type="Pfam" id="PF13878">
    <property type="entry name" value="zf-C2H2_3"/>
    <property type="match status" value="1"/>
</dbReference>
<evidence type="ECO:0000256" key="7">
    <source>
        <dbReference type="ARBA" id="ARBA00023242"/>
    </source>
</evidence>
<keyword evidence="14" id="KW-1185">Reference proteome</keyword>
<dbReference type="AlphaFoldDB" id="A0A150GU09"/>
<feature type="region of interest" description="Disordered" evidence="10">
    <location>
        <begin position="163"/>
        <end position="186"/>
    </location>
</feature>
<dbReference type="GO" id="GO:0061733">
    <property type="term" value="F:protein-lysine-acetyltransferase activity"/>
    <property type="evidence" value="ECO:0007669"/>
    <property type="project" value="TreeGrafter"/>
</dbReference>
<reference evidence="14" key="1">
    <citation type="journal article" date="2016" name="Nat. Commun.">
        <title>The Gonium pectorale genome demonstrates co-option of cell cycle regulation during the evolution of multicellularity.</title>
        <authorList>
            <person name="Hanschen E.R."/>
            <person name="Marriage T.N."/>
            <person name="Ferris P.J."/>
            <person name="Hamaji T."/>
            <person name="Toyoda A."/>
            <person name="Fujiyama A."/>
            <person name="Neme R."/>
            <person name="Noguchi H."/>
            <person name="Minakuchi Y."/>
            <person name="Suzuki M."/>
            <person name="Kawai-Toyooka H."/>
            <person name="Smith D.R."/>
            <person name="Sparks H."/>
            <person name="Anderson J."/>
            <person name="Bakaric R."/>
            <person name="Luria V."/>
            <person name="Karger A."/>
            <person name="Kirschner M.W."/>
            <person name="Durand P.M."/>
            <person name="Michod R.E."/>
            <person name="Nozaki H."/>
            <person name="Olson B.J."/>
        </authorList>
    </citation>
    <scope>NUCLEOTIDE SEQUENCE [LARGE SCALE GENOMIC DNA]</scope>
    <source>
        <strain evidence="14">NIES-2863</strain>
    </source>
</reference>
<dbReference type="PANTHER" id="PTHR45884">
    <property type="entry name" value="N-ACETYLTRANSFERASE ECO"/>
    <property type="match status" value="1"/>
</dbReference>
<keyword evidence="7" id="KW-0539">Nucleus</keyword>
<name>A0A150GU09_GONPE</name>
<evidence type="ECO:0000256" key="4">
    <source>
        <dbReference type="ARBA" id="ARBA00022723"/>
    </source>
</evidence>
<evidence type="ECO:0000313" key="14">
    <source>
        <dbReference type="Proteomes" id="UP000075714"/>
    </source>
</evidence>
<organism evidence="13 14">
    <name type="scientific">Gonium pectorale</name>
    <name type="common">Green alga</name>
    <dbReference type="NCBI Taxonomy" id="33097"/>
    <lineage>
        <taxon>Eukaryota</taxon>
        <taxon>Viridiplantae</taxon>
        <taxon>Chlorophyta</taxon>
        <taxon>core chlorophytes</taxon>
        <taxon>Chlorophyceae</taxon>
        <taxon>CS clade</taxon>
        <taxon>Chlamydomonadales</taxon>
        <taxon>Volvocaceae</taxon>
        <taxon>Gonium</taxon>
    </lineage>
</organism>